<reference evidence="9" key="1">
    <citation type="submission" date="2018-06" db="EMBL/GenBank/DDBJ databases">
        <authorList>
            <person name="Zhirakovskaya E."/>
        </authorList>
    </citation>
    <scope>NUCLEOTIDE SEQUENCE</scope>
</reference>
<dbReference type="SMART" id="SM00387">
    <property type="entry name" value="HATPase_c"/>
    <property type="match status" value="1"/>
</dbReference>
<dbReference type="InterPro" id="IPR050736">
    <property type="entry name" value="Sensor_HK_Regulatory"/>
</dbReference>
<dbReference type="InterPro" id="IPR004358">
    <property type="entry name" value="Sig_transdc_His_kin-like_C"/>
</dbReference>
<organism evidence="9">
    <name type="scientific">hydrothermal vent metagenome</name>
    <dbReference type="NCBI Taxonomy" id="652676"/>
    <lineage>
        <taxon>unclassified sequences</taxon>
        <taxon>metagenomes</taxon>
        <taxon>ecological metagenomes</taxon>
    </lineage>
</organism>
<keyword evidence="3" id="KW-0597">Phosphoprotein</keyword>
<dbReference type="SMART" id="SM00388">
    <property type="entry name" value="HisKA"/>
    <property type="match status" value="1"/>
</dbReference>
<dbReference type="PANTHER" id="PTHR43711:SF1">
    <property type="entry name" value="HISTIDINE KINASE 1"/>
    <property type="match status" value="1"/>
</dbReference>
<dbReference type="Gene3D" id="3.30.565.10">
    <property type="entry name" value="Histidine kinase-like ATPase, C-terminal domain"/>
    <property type="match status" value="1"/>
</dbReference>
<dbReference type="CDD" id="cd00075">
    <property type="entry name" value="HATPase"/>
    <property type="match status" value="1"/>
</dbReference>
<dbReference type="GO" id="GO:0000155">
    <property type="term" value="F:phosphorelay sensor kinase activity"/>
    <property type="evidence" value="ECO:0007669"/>
    <property type="project" value="InterPro"/>
</dbReference>
<keyword evidence="5" id="KW-0418">Kinase</keyword>
<proteinExistence type="predicted"/>
<dbReference type="InterPro" id="IPR005467">
    <property type="entry name" value="His_kinase_dom"/>
</dbReference>
<comment type="catalytic activity">
    <reaction evidence="1">
        <text>ATP + protein L-histidine = ADP + protein N-phospho-L-histidine.</text>
        <dbReference type="EC" id="2.7.13.3"/>
    </reaction>
</comment>
<feature type="domain" description="Histidine kinase" evidence="8">
    <location>
        <begin position="195"/>
        <end position="408"/>
    </location>
</feature>
<evidence type="ECO:0000256" key="2">
    <source>
        <dbReference type="ARBA" id="ARBA00012438"/>
    </source>
</evidence>
<dbReference type="InterPro" id="IPR036890">
    <property type="entry name" value="HATPase_C_sf"/>
</dbReference>
<keyword evidence="7" id="KW-0812">Transmembrane</keyword>
<dbReference type="AlphaFoldDB" id="A0A3B0SJB8"/>
<gene>
    <name evidence="9" type="ORF">MNBD_ACTINO02-1395</name>
</gene>
<keyword evidence="6" id="KW-0902">Two-component regulatory system</keyword>
<evidence type="ECO:0000256" key="1">
    <source>
        <dbReference type="ARBA" id="ARBA00000085"/>
    </source>
</evidence>
<dbReference type="InterPro" id="IPR036097">
    <property type="entry name" value="HisK_dim/P_sf"/>
</dbReference>
<keyword evidence="7" id="KW-1133">Transmembrane helix</keyword>
<evidence type="ECO:0000256" key="4">
    <source>
        <dbReference type="ARBA" id="ARBA00022679"/>
    </source>
</evidence>
<protein>
    <recommendedName>
        <fullName evidence="2">histidine kinase</fullName>
        <ecNumber evidence="2">2.7.13.3</ecNumber>
    </recommendedName>
</protein>
<dbReference type="EMBL" id="UOEK01000196">
    <property type="protein sequence ID" value="VAW00879.1"/>
    <property type="molecule type" value="Genomic_DNA"/>
</dbReference>
<dbReference type="Pfam" id="PF00512">
    <property type="entry name" value="HisKA"/>
    <property type="match status" value="1"/>
</dbReference>
<feature type="transmembrane region" description="Helical" evidence="7">
    <location>
        <begin position="144"/>
        <end position="168"/>
    </location>
</feature>
<dbReference type="InterPro" id="IPR003661">
    <property type="entry name" value="HisK_dim/P_dom"/>
</dbReference>
<sequence>MSDSMVAQLAAPISYTAVRTAYNAVRAVAGGIVMLASVAIFILGGPGAWLALGAGVVMTADGLARLNRGESAIYPLVLDVTITGAGLFFNGVSAAVVVAGILYTLTTALLLLPPPRALAVIGYASLWGIPLVFLDPMFATASDVFAWLVTGTLMVYVALLLISAGVALHRARAAHHEALESERRSSEIKNEFVSMVSHELRTPLTSIQGFTETLSDSWELLEAGEINEFLTIMHDETTHLTNLVEDILVIPRLDAGHLRLDPEEFDIREEAFSTAETIFRDSHKEYVVSIPGGVNVFADKIRVDQVLRNLLENARKYGGDQVLIEGSVSGERYKVVISDNGPGVPLDQRTQIFEHFEQGSKGDGRSETGVGLGLPIARKLLRAMNGDLWFEPRFPTGSRFCFTMTLKDITVPETTDVAIQQQGSPVSMFHQKQSERVVG</sequence>
<dbReference type="EC" id="2.7.13.3" evidence="2"/>
<dbReference type="Gene3D" id="1.10.287.130">
    <property type="match status" value="1"/>
</dbReference>
<evidence type="ECO:0000256" key="3">
    <source>
        <dbReference type="ARBA" id="ARBA00022553"/>
    </source>
</evidence>
<dbReference type="Pfam" id="PF02518">
    <property type="entry name" value="HATPase_c"/>
    <property type="match status" value="1"/>
</dbReference>
<dbReference type="CDD" id="cd00082">
    <property type="entry name" value="HisKA"/>
    <property type="match status" value="1"/>
</dbReference>
<evidence type="ECO:0000256" key="6">
    <source>
        <dbReference type="ARBA" id="ARBA00023012"/>
    </source>
</evidence>
<name>A0A3B0SJB8_9ZZZZ</name>
<dbReference type="PROSITE" id="PS50109">
    <property type="entry name" value="HIS_KIN"/>
    <property type="match status" value="1"/>
</dbReference>
<dbReference type="SUPFAM" id="SSF55874">
    <property type="entry name" value="ATPase domain of HSP90 chaperone/DNA topoisomerase II/histidine kinase"/>
    <property type="match status" value="1"/>
</dbReference>
<dbReference type="PRINTS" id="PR00344">
    <property type="entry name" value="BCTRLSENSOR"/>
</dbReference>
<keyword evidence="7" id="KW-0472">Membrane</keyword>
<accession>A0A3B0SJB8</accession>
<dbReference type="PANTHER" id="PTHR43711">
    <property type="entry name" value="TWO-COMPONENT HISTIDINE KINASE"/>
    <property type="match status" value="1"/>
</dbReference>
<evidence type="ECO:0000256" key="5">
    <source>
        <dbReference type="ARBA" id="ARBA00022777"/>
    </source>
</evidence>
<evidence type="ECO:0000313" key="9">
    <source>
        <dbReference type="EMBL" id="VAW00879.1"/>
    </source>
</evidence>
<dbReference type="SUPFAM" id="SSF47384">
    <property type="entry name" value="Homodimeric domain of signal transducing histidine kinase"/>
    <property type="match status" value="1"/>
</dbReference>
<dbReference type="InterPro" id="IPR003594">
    <property type="entry name" value="HATPase_dom"/>
</dbReference>
<evidence type="ECO:0000256" key="7">
    <source>
        <dbReference type="SAM" id="Phobius"/>
    </source>
</evidence>
<keyword evidence="4" id="KW-0808">Transferase</keyword>
<feature type="transmembrane region" description="Helical" evidence="7">
    <location>
        <begin position="117"/>
        <end position="138"/>
    </location>
</feature>
<feature type="transmembrane region" description="Helical" evidence="7">
    <location>
        <begin position="27"/>
        <end position="52"/>
    </location>
</feature>
<evidence type="ECO:0000259" key="8">
    <source>
        <dbReference type="PROSITE" id="PS50109"/>
    </source>
</evidence>
<dbReference type="FunFam" id="1.10.287.130:FF:000001">
    <property type="entry name" value="Two-component sensor histidine kinase"/>
    <property type="match status" value="1"/>
</dbReference>
<feature type="transmembrane region" description="Helical" evidence="7">
    <location>
        <begin position="72"/>
        <end position="105"/>
    </location>
</feature>